<dbReference type="PRINTS" id="PR00039">
    <property type="entry name" value="HTHLYSR"/>
</dbReference>
<dbReference type="InterPro" id="IPR036388">
    <property type="entry name" value="WH-like_DNA-bd_sf"/>
</dbReference>
<dbReference type="SUPFAM" id="SSF46785">
    <property type="entry name" value="Winged helix' DNA-binding domain"/>
    <property type="match status" value="1"/>
</dbReference>
<keyword evidence="2" id="KW-0805">Transcription regulation</keyword>
<comment type="caution">
    <text evidence="6">The sequence shown here is derived from an EMBL/GenBank/DDBJ whole genome shotgun (WGS) entry which is preliminary data.</text>
</comment>
<keyword evidence="3" id="KW-0238">DNA-binding</keyword>
<reference evidence="6 7" key="1">
    <citation type="submission" date="2021-03" db="EMBL/GenBank/DDBJ databases">
        <title>Caproiciproducens sp. nov. isolated from feces of cow.</title>
        <authorList>
            <person name="Choi J.-Y."/>
        </authorList>
    </citation>
    <scope>NUCLEOTIDE SEQUENCE [LARGE SCALE GENOMIC DNA]</scope>
    <source>
        <strain evidence="6 7">AGMB10547</strain>
    </source>
</reference>
<gene>
    <name evidence="6" type="ORF">J5W02_01515</name>
</gene>
<evidence type="ECO:0000256" key="4">
    <source>
        <dbReference type="ARBA" id="ARBA00023163"/>
    </source>
</evidence>
<evidence type="ECO:0000313" key="7">
    <source>
        <dbReference type="Proteomes" id="UP000719942"/>
    </source>
</evidence>
<keyword evidence="4" id="KW-0804">Transcription</keyword>
<evidence type="ECO:0000313" key="6">
    <source>
        <dbReference type="EMBL" id="MBW7571478.1"/>
    </source>
</evidence>
<dbReference type="EMBL" id="JAGFNZ010000001">
    <property type="protein sequence ID" value="MBW7571478.1"/>
    <property type="molecule type" value="Genomic_DNA"/>
</dbReference>
<name>A0ABS7DJT5_9FIRM</name>
<dbReference type="Gene3D" id="1.10.10.10">
    <property type="entry name" value="Winged helix-like DNA-binding domain superfamily/Winged helix DNA-binding domain"/>
    <property type="match status" value="1"/>
</dbReference>
<protein>
    <submittedName>
        <fullName evidence="6">LysR family transcriptional regulator</fullName>
    </submittedName>
</protein>
<dbReference type="PANTHER" id="PTHR30126:SF39">
    <property type="entry name" value="HTH-TYPE TRANSCRIPTIONAL REGULATOR CYSL"/>
    <property type="match status" value="1"/>
</dbReference>
<feature type="domain" description="HTH lysR-type" evidence="5">
    <location>
        <begin position="1"/>
        <end position="58"/>
    </location>
</feature>
<dbReference type="SUPFAM" id="SSF53850">
    <property type="entry name" value="Periplasmic binding protein-like II"/>
    <property type="match status" value="1"/>
</dbReference>
<dbReference type="Pfam" id="PF00126">
    <property type="entry name" value="HTH_1"/>
    <property type="match status" value="1"/>
</dbReference>
<dbReference type="Gene3D" id="3.40.190.290">
    <property type="match status" value="1"/>
</dbReference>
<evidence type="ECO:0000256" key="3">
    <source>
        <dbReference type="ARBA" id="ARBA00023125"/>
    </source>
</evidence>
<sequence>MTLKHMKIFLTVSQENSVTKAAEKLHLSQPAVSVAIRELEDYYGVALFERLSRRLYITEAGKRLFDYALHIVSLFEEMETTIKNWDTKGKLRIGTSITIGNLVIPKLVRQFEDFYPQIDVFVAVDSSEEVEEKILRNEVDFGLIEGNVHYENIEFEPFCTDDLVVVCSKEHPLAKKKLVRMQDLKDYPFLSRERNSGTRELSEHILHQNSYLMTPAWESTSTQAIVNALAEGLGFSVLPQKLLPSYQNHQKLRRLNVEGLSFQRQFMIIYHRNKFLTPAAKKFIDLCKKWGENNQESWNREKLPEF</sequence>
<proteinExistence type="inferred from homology"/>
<dbReference type="Proteomes" id="UP000719942">
    <property type="component" value="Unassembled WGS sequence"/>
</dbReference>
<evidence type="ECO:0000256" key="1">
    <source>
        <dbReference type="ARBA" id="ARBA00009437"/>
    </source>
</evidence>
<evidence type="ECO:0000256" key="2">
    <source>
        <dbReference type="ARBA" id="ARBA00023015"/>
    </source>
</evidence>
<comment type="similarity">
    <text evidence="1">Belongs to the LysR transcriptional regulatory family.</text>
</comment>
<organism evidence="6 7">
    <name type="scientific">Caproiciproducens faecalis</name>
    <dbReference type="NCBI Taxonomy" id="2820301"/>
    <lineage>
        <taxon>Bacteria</taxon>
        <taxon>Bacillati</taxon>
        <taxon>Bacillota</taxon>
        <taxon>Clostridia</taxon>
        <taxon>Eubacteriales</taxon>
        <taxon>Acutalibacteraceae</taxon>
        <taxon>Caproiciproducens</taxon>
    </lineage>
</organism>
<dbReference type="InterPro" id="IPR036390">
    <property type="entry name" value="WH_DNA-bd_sf"/>
</dbReference>
<dbReference type="CDD" id="cd08420">
    <property type="entry name" value="PBP2_CysL_like"/>
    <property type="match status" value="1"/>
</dbReference>
<dbReference type="InterPro" id="IPR005119">
    <property type="entry name" value="LysR_subst-bd"/>
</dbReference>
<dbReference type="PROSITE" id="PS50931">
    <property type="entry name" value="HTH_LYSR"/>
    <property type="match status" value="1"/>
</dbReference>
<evidence type="ECO:0000259" key="5">
    <source>
        <dbReference type="PROSITE" id="PS50931"/>
    </source>
</evidence>
<dbReference type="Pfam" id="PF03466">
    <property type="entry name" value="LysR_substrate"/>
    <property type="match status" value="1"/>
</dbReference>
<dbReference type="InterPro" id="IPR000847">
    <property type="entry name" value="LysR_HTH_N"/>
</dbReference>
<accession>A0ABS7DJT5</accession>
<dbReference type="PANTHER" id="PTHR30126">
    <property type="entry name" value="HTH-TYPE TRANSCRIPTIONAL REGULATOR"/>
    <property type="match status" value="1"/>
</dbReference>
<keyword evidence="7" id="KW-1185">Reference proteome</keyword>